<keyword evidence="2" id="KW-1133">Transmembrane helix</keyword>
<keyword evidence="2" id="KW-0472">Membrane</keyword>
<accession>A0AAP2Z5A2</accession>
<dbReference type="Proteomes" id="UP001321047">
    <property type="component" value="Unassembled WGS sequence"/>
</dbReference>
<dbReference type="Pfam" id="PF09851">
    <property type="entry name" value="SHOCT"/>
    <property type="match status" value="1"/>
</dbReference>
<protein>
    <submittedName>
        <fullName evidence="4">SHOCT domain-containing protein</fullName>
    </submittedName>
</protein>
<feature type="transmembrane region" description="Helical" evidence="2">
    <location>
        <begin position="35"/>
        <end position="55"/>
    </location>
</feature>
<evidence type="ECO:0000256" key="2">
    <source>
        <dbReference type="SAM" id="Phobius"/>
    </source>
</evidence>
<dbReference type="InterPro" id="IPR018649">
    <property type="entry name" value="SHOCT"/>
</dbReference>
<dbReference type="RefSeq" id="WP_342805959.1">
    <property type="nucleotide sequence ID" value="NZ_JAOPJZ010000001.1"/>
</dbReference>
<evidence type="ECO:0000313" key="4">
    <source>
        <dbReference type="EMBL" id="MCU4750817.1"/>
    </source>
</evidence>
<keyword evidence="2" id="KW-0812">Transmembrane</keyword>
<evidence type="ECO:0000256" key="1">
    <source>
        <dbReference type="SAM" id="MobiDB-lite"/>
    </source>
</evidence>
<keyword evidence="5" id="KW-1185">Reference proteome</keyword>
<organism evidence="4 5">
    <name type="scientific">Natronosalvus hydrolyticus</name>
    <dbReference type="NCBI Taxonomy" id="2979988"/>
    <lineage>
        <taxon>Archaea</taxon>
        <taxon>Methanobacteriati</taxon>
        <taxon>Methanobacteriota</taxon>
        <taxon>Stenosarchaea group</taxon>
        <taxon>Halobacteria</taxon>
        <taxon>Halobacteriales</taxon>
        <taxon>Natrialbaceae</taxon>
        <taxon>Natronosalvus</taxon>
    </lineage>
</organism>
<dbReference type="AlphaFoldDB" id="A0AAP2Z5A2"/>
<evidence type="ECO:0000259" key="3">
    <source>
        <dbReference type="Pfam" id="PF09851"/>
    </source>
</evidence>
<name>A0AAP2Z5A2_9EURY</name>
<comment type="caution">
    <text evidence="4">The sequence shown here is derived from an EMBL/GenBank/DDBJ whole genome shotgun (WGS) entry which is preliminary data.</text>
</comment>
<proteinExistence type="predicted"/>
<sequence length="138" mass="15344">MSDEGETPLEQIAAGVTIGAILTVAFGLLALGVSWFWIVFPIGFAGVLPAVMGLVKLYERRQEQAAPEEDEDPLEALRERYARGELSDTEFERKLDRLLETESPADAHRFERRDGDEMGSDTKKGASESTEELDKNLE</sequence>
<reference evidence="4 5" key="1">
    <citation type="submission" date="2022-09" db="EMBL/GenBank/DDBJ databases">
        <title>Enrichment on poylsaccharides allowed isolation of novel metabolic and taxonomic groups of Haloarchaea.</title>
        <authorList>
            <person name="Sorokin D.Y."/>
            <person name="Elcheninov A.G."/>
            <person name="Khizhniak T.V."/>
            <person name="Kolganova T.V."/>
            <person name="Kublanov I.V."/>
        </authorList>
    </citation>
    <scope>NUCLEOTIDE SEQUENCE [LARGE SCALE GENOMIC DNA]</scope>
    <source>
        <strain evidence="4 5">AArc-curdl1</strain>
    </source>
</reference>
<evidence type="ECO:0000313" key="5">
    <source>
        <dbReference type="Proteomes" id="UP001321047"/>
    </source>
</evidence>
<dbReference type="EMBL" id="JAOPJZ010000001">
    <property type="protein sequence ID" value="MCU4750817.1"/>
    <property type="molecule type" value="Genomic_DNA"/>
</dbReference>
<gene>
    <name evidence="4" type="ORF">OB919_02280</name>
</gene>
<feature type="domain" description="SHOCT" evidence="3">
    <location>
        <begin position="72"/>
        <end position="99"/>
    </location>
</feature>
<feature type="transmembrane region" description="Helical" evidence="2">
    <location>
        <begin position="12"/>
        <end position="29"/>
    </location>
</feature>
<feature type="region of interest" description="Disordered" evidence="1">
    <location>
        <begin position="105"/>
        <end position="138"/>
    </location>
</feature>